<accession>A0AC59HL06</accession>
<protein>
    <submittedName>
        <fullName evidence="1">Uncharacterized protein</fullName>
    </submittedName>
</protein>
<evidence type="ECO:0000313" key="2">
    <source>
        <dbReference type="Proteomes" id="UP001317613"/>
    </source>
</evidence>
<gene>
    <name evidence="1" type="ORF">EfsSVR2332_04580</name>
</gene>
<evidence type="ECO:0000313" key="1">
    <source>
        <dbReference type="EMBL" id="BDQ60380.1"/>
    </source>
</evidence>
<dbReference type="Proteomes" id="UP001317613">
    <property type="component" value="Chromosome"/>
</dbReference>
<proteinExistence type="predicted"/>
<dbReference type="EMBL" id="AP026729">
    <property type="protein sequence ID" value="BDQ60380.1"/>
    <property type="molecule type" value="Genomic_DNA"/>
</dbReference>
<sequence>MGWLLFSLCGSETVLGLERTRCLQHAEHVKRATLPAAFVTLNFDDGGPRRFDYNDFKENEKRILQHFGHFKGMEYEPRSKSRSWATPRPATFTPPTARTGIAGNSMGSMKRKS</sequence>
<organism evidence="1 2">
    <name type="scientific">Enterococcus faecalis</name>
    <name type="common">Streptococcus faecalis</name>
    <dbReference type="NCBI Taxonomy" id="1351"/>
    <lineage>
        <taxon>Bacteria</taxon>
        <taxon>Bacillati</taxon>
        <taxon>Bacillota</taxon>
        <taxon>Bacilli</taxon>
        <taxon>Lactobacillales</taxon>
        <taxon>Enterococcaceae</taxon>
        <taxon>Enterococcus</taxon>
    </lineage>
</organism>
<name>A0AC59HL06_ENTFL</name>
<reference evidence="1" key="1">
    <citation type="submission" date="2022-08" db="EMBL/GenBank/DDBJ databases">
        <title>Molecular epidemiological analysis of five strains of VanD-type vancomycin-resistant Enterococcus faecalis.</title>
        <authorList>
            <person name="Mimura K."/>
            <person name="Hashimoto Y."/>
            <person name="Tomita H."/>
        </authorList>
    </citation>
    <scope>NUCLEOTIDE SEQUENCE</scope>
    <source>
        <strain evidence="1">SVR2332</strain>
    </source>
</reference>